<dbReference type="GO" id="GO:0019867">
    <property type="term" value="C:outer membrane"/>
    <property type="evidence" value="ECO:0007669"/>
    <property type="project" value="InterPro"/>
</dbReference>
<evidence type="ECO:0000256" key="1">
    <source>
        <dbReference type="ARBA" id="ARBA00004370"/>
    </source>
</evidence>
<keyword evidence="3" id="KW-0732">Signal</keyword>
<evidence type="ECO:0000313" key="8">
    <source>
        <dbReference type="Proteomes" id="UP000469734"/>
    </source>
</evidence>
<evidence type="ECO:0000256" key="3">
    <source>
        <dbReference type="SAM" id="SignalP"/>
    </source>
</evidence>
<dbReference type="EMBL" id="WWCS01000022">
    <property type="protein sequence ID" value="MYN42582.1"/>
    <property type="molecule type" value="Genomic_DNA"/>
</dbReference>
<dbReference type="Pfam" id="PF05433">
    <property type="entry name" value="Rick_17kDa_Anti"/>
    <property type="match status" value="1"/>
</dbReference>
<organism evidence="5 8">
    <name type="scientific">Duganella margarita</name>
    <dbReference type="NCBI Taxonomy" id="2692170"/>
    <lineage>
        <taxon>Bacteria</taxon>
        <taxon>Pseudomonadati</taxon>
        <taxon>Pseudomonadota</taxon>
        <taxon>Betaproteobacteria</taxon>
        <taxon>Burkholderiales</taxon>
        <taxon>Oxalobacteraceae</taxon>
        <taxon>Telluria group</taxon>
        <taxon>Duganella</taxon>
    </lineage>
</organism>
<dbReference type="Proteomes" id="UP000469734">
    <property type="component" value="Unassembled WGS sequence"/>
</dbReference>
<evidence type="ECO:0000313" key="5">
    <source>
        <dbReference type="EMBL" id="MYM71120.1"/>
    </source>
</evidence>
<accession>A0A7X4GXQ9</accession>
<dbReference type="RefSeq" id="WP_161047480.1">
    <property type="nucleotide sequence ID" value="NZ_WWCR01000001.1"/>
</dbReference>
<feature type="chain" id="PRO_5030527787" evidence="3">
    <location>
        <begin position="22"/>
        <end position="195"/>
    </location>
</feature>
<dbReference type="InterPro" id="IPR008816">
    <property type="entry name" value="Gly_zipper_2TM_dom"/>
</dbReference>
<evidence type="ECO:0000256" key="2">
    <source>
        <dbReference type="ARBA" id="ARBA00023136"/>
    </source>
</evidence>
<dbReference type="EMBL" id="WWCR01000001">
    <property type="protein sequence ID" value="MYM71120.1"/>
    <property type="molecule type" value="Genomic_DNA"/>
</dbReference>
<name>A0A7X4GXQ9_9BURK</name>
<keyword evidence="2" id="KW-0472">Membrane</keyword>
<dbReference type="AlphaFoldDB" id="A0A7X4GXQ9"/>
<evidence type="ECO:0000313" key="6">
    <source>
        <dbReference type="EMBL" id="MYN42582.1"/>
    </source>
</evidence>
<comment type="subcellular location">
    <subcellularLocation>
        <location evidence="1">Membrane</location>
    </subcellularLocation>
</comment>
<feature type="domain" description="Glycine zipper 2TM" evidence="4">
    <location>
        <begin position="107"/>
        <end position="148"/>
    </location>
</feature>
<feature type="signal peptide" evidence="3">
    <location>
        <begin position="1"/>
        <end position="21"/>
    </location>
</feature>
<evidence type="ECO:0000313" key="7">
    <source>
        <dbReference type="Proteomes" id="UP000466332"/>
    </source>
</evidence>
<sequence>MTQRTLMAALLLAALSNTVQAQSPKEHFDSDTKRIATRYADDKKLCSDERDSSQRMQCLRDSKAEYDKAMAQARAQYKNAGKPGACHDCGKVTSVVVGEKSGEGSALGLIAGGVAGALLGNQVGSGHGRQLATVAGAAGGAYAGKKIEEKAKSSKLWTVHVKYDDGRQAAFNFDHDPKMLSGDRVQNANGTLVRR</sequence>
<comment type="caution">
    <text evidence="5">The sequence shown here is derived from an EMBL/GenBank/DDBJ whole genome shotgun (WGS) entry which is preliminary data.</text>
</comment>
<protein>
    <submittedName>
        <fullName evidence="5">Glycine zipper 2TM domain-containing protein</fullName>
    </submittedName>
</protein>
<dbReference type="PANTHER" id="PTHR35603:SF2">
    <property type="entry name" value="OUTER MEMBRANE LIPOPROTEIN"/>
    <property type="match status" value="1"/>
</dbReference>
<dbReference type="Proteomes" id="UP000466332">
    <property type="component" value="Unassembled WGS sequence"/>
</dbReference>
<dbReference type="InterPro" id="IPR051407">
    <property type="entry name" value="Bact_OM_lipoprot/Surf_antigen"/>
</dbReference>
<reference evidence="7 8" key="1">
    <citation type="submission" date="2019-12" db="EMBL/GenBank/DDBJ databases">
        <title>Novel species isolated from a subtropical stream in China.</title>
        <authorList>
            <person name="Lu H."/>
        </authorList>
    </citation>
    <scope>NUCLEOTIDE SEQUENCE [LARGE SCALE GENOMIC DNA]</scope>
    <source>
        <strain evidence="6 7">FT109W</strain>
        <strain evidence="5 8">FT134W</strain>
    </source>
</reference>
<keyword evidence="7" id="KW-1185">Reference proteome</keyword>
<gene>
    <name evidence="6" type="ORF">GTP55_24890</name>
    <name evidence="5" type="ORF">GTP56_02780</name>
</gene>
<dbReference type="PANTHER" id="PTHR35603">
    <property type="match status" value="1"/>
</dbReference>
<evidence type="ECO:0000259" key="4">
    <source>
        <dbReference type="Pfam" id="PF05433"/>
    </source>
</evidence>
<proteinExistence type="predicted"/>